<dbReference type="PANTHER" id="PTHR14076:SF7">
    <property type="entry name" value="RECEPTOR ACTIVITY-MODIFYING PROTEIN 1-LIKE"/>
    <property type="match status" value="1"/>
</dbReference>
<evidence type="ECO:0000313" key="5">
    <source>
        <dbReference type="Proteomes" id="UP000693946"/>
    </source>
</evidence>
<dbReference type="GO" id="GO:0032870">
    <property type="term" value="P:cellular response to hormone stimulus"/>
    <property type="evidence" value="ECO:0007669"/>
    <property type="project" value="TreeGrafter"/>
</dbReference>
<name>A0AAV6RBI6_SOLSE</name>
<dbReference type="AlphaFoldDB" id="A0AAV6RBI6"/>
<reference evidence="4" key="2">
    <citation type="submission" date="2021-03" db="EMBL/GenBank/DDBJ databases">
        <authorList>
            <person name="Guerrero-Cozar I."/>
            <person name="Gomez-Garrido J."/>
            <person name="Berbel C."/>
            <person name="Martinez-Blanch J.F."/>
            <person name="Alioto T."/>
            <person name="Claros M.G."/>
            <person name="Gagnaire P.A."/>
            <person name="Manchado M."/>
        </authorList>
    </citation>
    <scope>NUCLEOTIDE SEQUENCE</scope>
    <source>
        <strain evidence="4">Sse05_10M</strain>
        <tissue evidence="4">Blood</tissue>
    </source>
</reference>
<evidence type="ECO:0000256" key="1">
    <source>
        <dbReference type="SAM" id="Phobius"/>
    </source>
</evidence>
<dbReference type="PANTHER" id="PTHR14076">
    <property type="entry name" value="RECEPTOR ACTIVITY MODIFYING PROTEIN RAMP"/>
    <property type="match status" value="1"/>
</dbReference>
<keyword evidence="1" id="KW-1133">Transmembrane helix</keyword>
<evidence type="ECO:0000256" key="2">
    <source>
        <dbReference type="SAM" id="SignalP"/>
    </source>
</evidence>
<feature type="signal peptide" evidence="2">
    <location>
        <begin position="1"/>
        <end position="18"/>
    </location>
</feature>
<dbReference type="GO" id="GO:0043235">
    <property type="term" value="C:receptor complex"/>
    <property type="evidence" value="ECO:0007669"/>
    <property type="project" value="TreeGrafter"/>
</dbReference>
<gene>
    <name evidence="4" type="ORF">JOB18_024951</name>
</gene>
<accession>A0AAV6RBI6</accession>
<dbReference type="GO" id="GO:0072659">
    <property type="term" value="P:protein localization to plasma membrane"/>
    <property type="evidence" value="ECO:0007669"/>
    <property type="project" value="TreeGrafter"/>
</dbReference>
<dbReference type="Pfam" id="PF04901">
    <property type="entry name" value="RAMP"/>
    <property type="match status" value="1"/>
</dbReference>
<feature type="chain" id="PRO_5044715143" evidence="2">
    <location>
        <begin position="19"/>
        <end position="136"/>
    </location>
</feature>
<keyword evidence="5" id="KW-1185">Reference proteome</keyword>
<dbReference type="GO" id="GO:0006816">
    <property type="term" value="P:calcium ion transport"/>
    <property type="evidence" value="ECO:0007669"/>
    <property type="project" value="TreeGrafter"/>
</dbReference>
<sequence>MALTATLLALVFIWTGMAVKYVPPCDELSFQSNVHICLSEFNKSMEMSGYHDSCPWPTVKGIYNNLKVCVEALRDKTWCKQHGSLLDNVYLPVHQTYFYLCGQLRDPPLMTAIMLIAPCIIVTLCMPCFCLLLNHS</sequence>
<reference evidence="4 5" key="1">
    <citation type="journal article" date="2021" name="Sci. Rep.">
        <title>Chromosome anchoring in Senegalese sole (Solea senegalensis) reveals sex-associated markers and genome rearrangements in flatfish.</title>
        <authorList>
            <person name="Guerrero-Cozar I."/>
            <person name="Gomez-Garrido J."/>
            <person name="Berbel C."/>
            <person name="Martinez-Blanch J.F."/>
            <person name="Alioto T."/>
            <person name="Claros M.G."/>
            <person name="Gagnaire P.A."/>
            <person name="Manchado M."/>
        </authorList>
    </citation>
    <scope>NUCLEOTIDE SEQUENCE [LARGE SCALE GENOMIC DNA]</scope>
    <source>
        <strain evidence="4">Sse05_10M</strain>
    </source>
</reference>
<keyword evidence="2" id="KW-0732">Signal</keyword>
<dbReference type="Proteomes" id="UP000693946">
    <property type="component" value="Linkage Group LG2"/>
</dbReference>
<evidence type="ECO:0000313" key="3">
    <source>
        <dbReference type="EMBL" id="KAG7502702.1"/>
    </source>
</evidence>
<keyword evidence="1" id="KW-0812">Transmembrane</keyword>
<keyword evidence="1" id="KW-0472">Membrane</keyword>
<protein>
    <submittedName>
        <fullName evidence="3">Receptor activity-modifying protein 1-like</fullName>
    </submittedName>
</protein>
<keyword evidence="3" id="KW-0675">Receptor</keyword>
<dbReference type="GO" id="GO:0006886">
    <property type="term" value="P:intracellular protein transport"/>
    <property type="evidence" value="ECO:0007669"/>
    <property type="project" value="InterPro"/>
</dbReference>
<dbReference type="GO" id="GO:0009986">
    <property type="term" value="C:cell surface"/>
    <property type="evidence" value="ECO:0007669"/>
    <property type="project" value="TreeGrafter"/>
</dbReference>
<dbReference type="GO" id="GO:0031623">
    <property type="term" value="P:receptor internalization"/>
    <property type="evidence" value="ECO:0007669"/>
    <property type="project" value="TreeGrafter"/>
</dbReference>
<evidence type="ECO:0000313" key="4">
    <source>
        <dbReference type="EMBL" id="KAG7502703.1"/>
    </source>
</evidence>
<dbReference type="EMBL" id="JAGKHQ010000012">
    <property type="protein sequence ID" value="KAG7502702.1"/>
    <property type="molecule type" value="Genomic_DNA"/>
</dbReference>
<dbReference type="GO" id="GO:0015026">
    <property type="term" value="F:coreceptor activity"/>
    <property type="evidence" value="ECO:0007669"/>
    <property type="project" value="InterPro"/>
</dbReference>
<dbReference type="GO" id="GO:0016020">
    <property type="term" value="C:membrane"/>
    <property type="evidence" value="ECO:0007669"/>
    <property type="project" value="InterPro"/>
</dbReference>
<proteinExistence type="predicted"/>
<dbReference type="InterPro" id="IPR006985">
    <property type="entry name" value="RAMP"/>
</dbReference>
<comment type="caution">
    <text evidence="4">The sequence shown here is derived from an EMBL/GenBank/DDBJ whole genome shotgun (WGS) entry which is preliminary data.</text>
</comment>
<dbReference type="EMBL" id="JAGKHQ010000012">
    <property type="protein sequence ID" value="KAG7502703.1"/>
    <property type="molecule type" value="Genomic_DNA"/>
</dbReference>
<organism evidence="4 5">
    <name type="scientific">Solea senegalensis</name>
    <name type="common">Senegalese sole</name>
    <dbReference type="NCBI Taxonomy" id="28829"/>
    <lineage>
        <taxon>Eukaryota</taxon>
        <taxon>Metazoa</taxon>
        <taxon>Chordata</taxon>
        <taxon>Craniata</taxon>
        <taxon>Vertebrata</taxon>
        <taxon>Euteleostomi</taxon>
        <taxon>Actinopterygii</taxon>
        <taxon>Neopterygii</taxon>
        <taxon>Teleostei</taxon>
        <taxon>Neoteleostei</taxon>
        <taxon>Acanthomorphata</taxon>
        <taxon>Carangaria</taxon>
        <taxon>Pleuronectiformes</taxon>
        <taxon>Pleuronectoidei</taxon>
        <taxon>Soleidae</taxon>
        <taxon>Solea</taxon>
    </lineage>
</organism>
<feature type="transmembrane region" description="Helical" evidence="1">
    <location>
        <begin position="109"/>
        <end position="133"/>
    </location>
</feature>
<dbReference type="GO" id="GO:0007186">
    <property type="term" value="P:G protein-coupled receptor signaling pathway"/>
    <property type="evidence" value="ECO:0007669"/>
    <property type="project" value="TreeGrafter"/>
</dbReference>
<dbReference type="GO" id="GO:0008277">
    <property type="term" value="P:regulation of G protein-coupled receptor signaling pathway"/>
    <property type="evidence" value="ECO:0007669"/>
    <property type="project" value="InterPro"/>
</dbReference>